<dbReference type="GO" id="GO:0005524">
    <property type="term" value="F:ATP binding"/>
    <property type="evidence" value="ECO:0007669"/>
    <property type="project" value="InterPro"/>
</dbReference>
<evidence type="ECO:0000256" key="1">
    <source>
        <dbReference type="ARBA" id="ARBA00022490"/>
    </source>
</evidence>
<evidence type="ECO:0000256" key="5">
    <source>
        <dbReference type="ARBA" id="ARBA00022801"/>
    </source>
</evidence>
<keyword evidence="1" id="KW-0963">Cytoplasm</keyword>
<dbReference type="GO" id="GO:0006281">
    <property type="term" value="P:DNA repair"/>
    <property type="evidence" value="ECO:0007669"/>
    <property type="project" value="UniProtKB-KW"/>
</dbReference>
<dbReference type="GO" id="GO:0003677">
    <property type="term" value="F:DNA binding"/>
    <property type="evidence" value="ECO:0007669"/>
    <property type="project" value="UniProtKB-KW"/>
</dbReference>
<dbReference type="GO" id="GO:0032259">
    <property type="term" value="P:methylation"/>
    <property type="evidence" value="ECO:0007669"/>
    <property type="project" value="UniProtKB-KW"/>
</dbReference>
<accession>A0A4U9HFZ0</accession>
<dbReference type="Gene3D" id="3.40.50.300">
    <property type="entry name" value="P-loop containing nucleotide triphosphate hydrolases"/>
    <property type="match status" value="1"/>
</dbReference>
<dbReference type="Pfam" id="PF12105">
    <property type="entry name" value="SpoU_methylas_C"/>
    <property type="match status" value="1"/>
</dbReference>
<dbReference type="SUPFAM" id="SSF50249">
    <property type="entry name" value="Nucleic acid-binding proteins"/>
    <property type="match status" value="1"/>
</dbReference>
<dbReference type="Pfam" id="PF01336">
    <property type="entry name" value="tRNA_anti-codon"/>
    <property type="match status" value="1"/>
</dbReference>
<keyword evidence="5 11" id="KW-0378">Hydrolase</keyword>
<evidence type="ECO:0000256" key="8">
    <source>
        <dbReference type="ARBA" id="ARBA00023204"/>
    </source>
</evidence>
<feature type="domain" description="Helicase ATP-binding" evidence="10">
    <location>
        <begin position="371"/>
        <end position="470"/>
    </location>
</feature>
<keyword evidence="2" id="KW-0489">Methyltransferase</keyword>
<gene>
    <name evidence="11" type="primary">recG_3</name>
    <name evidence="11" type="ORF">NCTC13032_00093</name>
</gene>
<dbReference type="InterPro" id="IPR014001">
    <property type="entry name" value="Helicase_ATP-bd"/>
</dbReference>
<dbReference type="InterPro" id="IPR029028">
    <property type="entry name" value="Alpha/beta_knot_MTases"/>
</dbReference>
<dbReference type="PANTHER" id="PTHR47964">
    <property type="entry name" value="ATP-DEPENDENT DNA HELICASE HOMOLOG RECG, CHLOROPLASTIC"/>
    <property type="match status" value="1"/>
</dbReference>
<dbReference type="InterPro" id="IPR022724">
    <property type="entry name" value="rRNA_MeTrfase_SpoU_C"/>
</dbReference>
<dbReference type="InterPro" id="IPR012340">
    <property type="entry name" value="NA-bd_OB-fold"/>
</dbReference>
<evidence type="ECO:0000256" key="7">
    <source>
        <dbReference type="ARBA" id="ARBA00023125"/>
    </source>
</evidence>
<reference evidence="11 12" key="1">
    <citation type="submission" date="2019-05" db="EMBL/GenBank/DDBJ databases">
        <authorList>
            <consortium name="Pathogen Informatics"/>
        </authorList>
    </citation>
    <scope>NUCLEOTIDE SEQUENCE [LARGE SCALE GENOMIC DNA]</scope>
    <source>
        <strain evidence="11 12">NCTC13032</strain>
    </source>
</reference>
<dbReference type="Proteomes" id="UP000310719">
    <property type="component" value="Chromosome"/>
</dbReference>
<dbReference type="PANTHER" id="PTHR47964:SF1">
    <property type="entry name" value="ATP-DEPENDENT DNA HELICASE HOMOLOG RECG, CHLOROPLASTIC"/>
    <property type="match status" value="1"/>
</dbReference>
<evidence type="ECO:0000259" key="10">
    <source>
        <dbReference type="PROSITE" id="PS51192"/>
    </source>
</evidence>
<protein>
    <submittedName>
        <fullName evidence="11">ATP-dependent DNA helicase recG</fullName>
        <ecNumber evidence="11">3.6.4.12</ecNumber>
    </submittedName>
</protein>
<feature type="compositionally biased region" description="Low complexity" evidence="9">
    <location>
        <begin position="250"/>
        <end position="261"/>
    </location>
</feature>
<dbReference type="SUPFAM" id="SSF52540">
    <property type="entry name" value="P-loop containing nucleoside triphosphate hydrolases"/>
    <property type="match status" value="1"/>
</dbReference>
<dbReference type="InterPro" id="IPR047112">
    <property type="entry name" value="RecG/Mfd"/>
</dbReference>
<keyword evidence="6 11" id="KW-0347">Helicase</keyword>
<evidence type="ECO:0000256" key="6">
    <source>
        <dbReference type="ARBA" id="ARBA00022806"/>
    </source>
</evidence>
<keyword evidence="4" id="KW-0227">DNA damage</keyword>
<organism evidence="11 12">
    <name type="scientific">Leclercia adecarboxylata</name>
    <dbReference type="NCBI Taxonomy" id="83655"/>
    <lineage>
        <taxon>Bacteria</taxon>
        <taxon>Pseudomonadati</taxon>
        <taxon>Pseudomonadota</taxon>
        <taxon>Gammaproteobacteria</taxon>
        <taxon>Enterobacterales</taxon>
        <taxon>Enterobacteriaceae</taxon>
        <taxon>Leclercia</taxon>
    </lineage>
</organism>
<dbReference type="GO" id="GO:0141100">
    <property type="term" value="F:tRNA (guanine(18)-2'-O)-methyltransferase activity"/>
    <property type="evidence" value="ECO:0007669"/>
    <property type="project" value="InterPro"/>
</dbReference>
<keyword evidence="6 11" id="KW-0067">ATP-binding</keyword>
<keyword evidence="8" id="KW-0234">DNA repair</keyword>
<dbReference type="PROSITE" id="PS51192">
    <property type="entry name" value="HELICASE_ATP_BIND_1"/>
    <property type="match status" value="1"/>
</dbReference>
<dbReference type="SUPFAM" id="SSF75217">
    <property type="entry name" value="alpha/beta knot"/>
    <property type="match status" value="1"/>
</dbReference>
<evidence type="ECO:0000256" key="9">
    <source>
        <dbReference type="SAM" id="MobiDB-lite"/>
    </source>
</evidence>
<dbReference type="GO" id="GO:0003678">
    <property type="term" value="F:DNA helicase activity"/>
    <property type="evidence" value="ECO:0007669"/>
    <property type="project" value="UniProtKB-EC"/>
</dbReference>
<dbReference type="InterPro" id="IPR004365">
    <property type="entry name" value="NA-bd_OB_tRNA"/>
</dbReference>
<sequence>MQSLNVSVASALILYEAQRQRQNAGMYKRENSMLPEEEQQRLLFEGGYPVLANVAKQKKLPYPHVNMQGEIEADATWWATMQATKVIMQGRLLDAVPLNSLTGVGAAQSSKTGKNWPAYRAGSPPAPPLRYEDRTQLYQIGELLPGIYATVEGEVLNSNITFGGRRMMTCQISDGSGILTMRFFNFSAAMKNSLAAGRRVLAYGEAKRGKYGAEMIHPEYRVQGDLSTPEMQETLTPVYPTTEGHQAGNAAQADRSGAGAARHLRHCRTAATRAGAGHDEPAGKRCAPCIAPPPTLQLSDLESGQHPAQRRLILEELLAHNLSMLALRAGAQRFHALPLPARNELKDKLLASLPFKPTGAQARVTAEIEHDLALDVPMMRLVQGDVGSGKTLVAALAALRAIAHGRQVALMAPTELLAEQHANNFRSWFAPLGVEVGWLAGKQKGKARQAQQDAIASGQVQMIVGTHAIFQEQGAVSRPGAGDH</sequence>
<evidence type="ECO:0000313" key="11">
    <source>
        <dbReference type="EMBL" id="VTP61956.1"/>
    </source>
</evidence>
<keyword evidence="6 11" id="KW-0547">Nucleotide-binding</keyword>
<dbReference type="InterPro" id="IPR027417">
    <property type="entry name" value="P-loop_NTPase"/>
</dbReference>
<dbReference type="InterPro" id="IPR011545">
    <property type="entry name" value="DEAD/DEAH_box_helicase_dom"/>
</dbReference>
<feature type="region of interest" description="Disordered" evidence="9">
    <location>
        <begin position="245"/>
        <end position="264"/>
    </location>
</feature>
<evidence type="ECO:0000256" key="3">
    <source>
        <dbReference type="ARBA" id="ARBA00022679"/>
    </source>
</evidence>
<dbReference type="FunFam" id="2.40.50.140:FF:000134">
    <property type="entry name" value="ATP-dependent DNA helicase RecG"/>
    <property type="match status" value="1"/>
</dbReference>
<dbReference type="CDD" id="cd04488">
    <property type="entry name" value="RecG_wedge_OBF"/>
    <property type="match status" value="1"/>
</dbReference>
<evidence type="ECO:0000256" key="2">
    <source>
        <dbReference type="ARBA" id="ARBA00022603"/>
    </source>
</evidence>
<dbReference type="Gene3D" id="3.40.1280.10">
    <property type="match status" value="1"/>
</dbReference>
<dbReference type="Pfam" id="PF00270">
    <property type="entry name" value="DEAD"/>
    <property type="match status" value="1"/>
</dbReference>
<evidence type="ECO:0000313" key="12">
    <source>
        <dbReference type="Proteomes" id="UP000310719"/>
    </source>
</evidence>
<dbReference type="InterPro" id="IPR029026">
    <property type="entry name" value="tRNA_m1G_MTases_N"/>
</dbReference>
<dbReference type="EC" id="3.6.4.12" evidence="11"/>
<dbReference type="GO" id="GO:0016787">
    <property type="term" value="F:hydrolase activity"/>
    <property type="evidence" value="ECO:0007669"/>
    <property type="project" value="UniProtKB-KW"/>
</dbReference>
<evidence type="ECO:0000256" key="4">
    <source>
        <dbReference type="ARBA" id="ARBA00022763"/>
    </source>
</evidence>
<keyword evidence="7" id="KW-0238">DNA-binding</keyword>
<name>A0A4U9HFZ0_9ENTR</name>
<dbReference type="AlphaFoldDB" id="A0A4U9HFZ0"/>
<dbReference type="EMBL" id="LR590464">
    <property type="protein sequence ID" value="VTP61956.1"/>
    <property type="molecule type" value="Genomic_DNA"/>
</dbReference>
<dbReference type="STRING" id="83655.APT61_21755"/>
<dbReference type="Gene3D" id="2.40.50.140">
    <property type="entry name" value="Nucleic acid-binding proteins"/>
    <property type="match status" value="1"/>
</dbReference>
<proteinExistence type="predicted"/>
<keyword evidence="3" id="KW-0808">Transferase</keyword>